<keyword evidence="3" id="KW-1185">Reference proteome</keyword>
<dbReference type="STRING" id="937775.Metlim_2109"/>
<dbReference type="AlphaFoldDB" id="H1Z099"/>
<dbReference type="Proteomes" id="UP000005741">
    <property type="component" value="Chromosome"/>
</dbReference>
<accession>H1Z099</accession>
<keyword evidence="1" id="KW-0175">Coiled coil</keyword>
<dbReference type="InParanoid" id="H1Z099"/>
<dbReference type="RefSeq" id="WP_004078444.1">
    <property type="nucleotide sequence ID" value="NZ_CM001436.1"/>
</dbReference>
<evidence type="ECO:0000313" key="3">
    <source>
        <dbReference type="Proteomes" id="UP000005741"/>
    </source>
</evidence>
<proteinExistence type="predicted"/>
<protein>
    <submittedName>
        <fullName evidence="2">Uncharacterized protein</fullName>
    </submittedName>
</protein>
<dbReference type="EMBL" id="CM001436">
    <property type="protein sequence ID" value="EHQ36191.1"/>
    <property type="molecule type" value="Genomic_DNA"/>
</dbReference>
<feature type="coiled-coil region" evidence="1">
    <location>
        <begin position="15"/>
        <end position="42"/>
    </location>
</feature>
<gene>
    <name evidence="2" type="ORF">Metlim_2109</name>
</gene>
<feature type="coiled-coil region" evidence="1">
    <location>
        <begin position="99"/>
        <end position="126"/>
    </location>
</feature>
<dbReference type="HOGENOM" id="CLU_1080148_0_0_2"/>
<sequence>MSLNYQEELIKITGFLEEKNKFAEKNEKIRKLQREISDSNLKRSCIIQSKFLTKIKPDENELKETLKNLYNTHQYLSRKLKNNQEGSVCNIEGLDIEELEKLSNDFDTFNTQVRELNRNNSNLINNIISELDKRKENISEFASQYPEHNINPDVFDETKEYIRSNISNSEAAFQYLTNNGFDYSLKEWNEYFSKCEAEEEKTKGLEINDVSKETKEFLDRMKAGHRSNLHNITTTILSEINDNYPDLARNISVRLNK</sequence>
<evidence type="ECO:0000313" key="2">
    <source>
        <dbReference type="EMBL" id="EHQ36191.1"/>
    </source>
</evidence>
<name>H1Z099_9EURY</name>
<reference evidence="2 3" key="1">
    <citation type="submission" date="2011-10" db="EMBL/GenBank/DDBJ databases">
        <title>The Improved High-Quality Draft genome of Methanoplanus limicola DSM 2279.</title>
        <authorList>
            <consortium name="US DOE Joint Genome Institute (JGI-PGF)"/>
            <person name="Lucas S."/>
            <person name="Copeland A."/>
            <person name="Lapidus A."/>
            <person name="Glavina del Rio T."/>
            <person name="Dalin E."/>
            <person name="Tice H."/>
            <person name="Bruce D."/>
            <person name="Goodwin L."/>
            <person name="Pitluck S."/>
            <person name="Peters L."/>
            <person name="Mikhailova N."/>
            <person name="Lu M."/>
            <person name="Kyrpides N."/>
            <person name="Mavromatis K."/>
            <person name="Ivanova N."/>
            <person name="Markowitz V."/>
            <person name="Cheng J.-F."/>
            <person name="Hugenholtz P."/>
            <person name="Woyke T."/>
            <person name="Wu D."/>
            <person name="Wirth R."/>
            <person name="Brambilla E.-M."/>
            <person name="Klenk H.-P."/>
            <person name="Eisen J.A."/>
        </authorList>
    </citation>
    <scope>NUCLEOTIDE SEQUENCE [LARGE SCALE GENOMIC DNA]</scope>
    <source>
        <strain evidence="2 3">DSM 2279</strain>
    </source>
</reference>
<evidence type="ECO:0000256" key="1">
    <source>
        <dbReference type="SAM" id="Coils"/>
    </source>
</evidence>
<organism evidence="2 3">
    <name type="scientific">Methanoplanus limicola DSM 2279</name>
    <dbReference type="NCBI Taxonomy" id="937775"/>
    <lineage>
        <taxon>Archaea</taxon>
        <taxon>Methanobacteriati</taxon>
        <taxon>Methanobacteriota</taxon>
        <taxon>Stenosarchaea group</taxon>
        <taxon>Methanomicrobia</taxon>
        <taxon>Methanomicrobiales</taxon>
        <taxon>Methanomicrobiaceae</taxon>
        <taxon>Methanoplanus</taxon>
    </lineage>
</organism>